<dbReference type="Pfam" id="PF00535">
    <property type="entry name" value="Glycos_transf_2"/>
    <property type="match status" value="1"/>
</dbReference>
<reference evidence="2 3" key="1">
    <citation type="submission" date="2020-06" db="EMBL/GenBank/DDBJ databases">
        <title>Genome sequence of 2 isolates from Red Sea Mangroves.</title>
        <authorList>
            <person name="Sefrji F."/>
            <person name="Michoud G."/>
            <person name="Merlino G."/>
            <person name="Daffonchio D."/>
        </authorList>
    </citation>
    <scope>NUCLEOTIDE SEQUENCE [LARGE SCALE GENOMIC DNA]</scope>
    <source>
        <strain evidence="2 3">R1DC25</strain>
    </source>
</reference>
<dbReference type="SUPFAM" id="SSF53448">
    <property type="entry name" value="Nucleotide-diphospho-sugar transferases"/>
    <property type="match status" value="1"/>
</dbReference>
<keyword evidence="2" id="KW-0808">Transferase</keyword>
<dbReference type="KEGG" id="kmn:HW532_13885"/>
<dbReference type="InterPro" id="IPR001173">
    <property type="entry name" value="Glyco_trans_2-like"/>
</dbReference>
<dbReference type="Proteomes" id="UP000593594">
    <property type="component" value="Chromosome"/>
</dbReference>
<dbReference type="PANTHER" id="PTHR43685">
    <property type="entry name" value="GLYCOSYLTRANSFERASE"/>
    <property type="match status" value="1"/>
</dbReference>
<evidence type="ECO:0000259" key="1">
    <source>
        <dbReference type="Pfam" id="PF00535"/>
    </source>
</evidence>
<dbReference type="InterPro" id="IPR029044">
    <property type="entry name" value="Nucleotide-diphossugar_trans"/>
</dbReference>
<dbReference type="PANTHER" id="PTHR43685:SF2">
    <property type="entry name" value="GLYCOSYLTRANSFERASE 2-LIKE DOMAIN-CONTAINING PROTEIN"/>
    <property type="match status" value="1"/>
</dbReference>
<dbReference type="Gene3D" id="3.90.550.10">
    <property type="entry name" value="Spore Coat Polysaccharide Biosynthesis Protein SpsA, Chain A"/>
    <property type="match status" value="1"/>
</dbReference>
<dbReference type="EMBL" id="CP058214">
    <property type="protein sequence ID" value="QPC43681.1"/>
    <property type="molecule type" value="Genomic_DNA"/>
</dbReference>
<evidence type="ECO:0000313" key="2">
    <source>
        <dbReference type="EMBL" id="QPC43681.1"/>
    </source>
</evidence>
<feature type="domain" description="Glycosyltransferase 2-like" evidence="1">
    <location>
        <begin position="4"/>
        <end position="156"/>
    </location>
</feature>
<dbReference type="InterPro" id="IPR050834">
    <property type="entry name" value="Glycosyltransf_2"/>
</dbReference>
<sequence>MKISVLTVTWNSAATVRHTLDSFFAQSHEDKELVVIDGASRDDTVEIVKSYPRDAIRLVCEPDEGMYDALNKALALHGGDAVGVLNSDDAYHDAHVLSRIASALREADIVHGHLRFVSDHATKRVVRRWQATPRPARGFRTGWMPAHPTFYVRREVAERVGPFDCTLATAADYDWMLRAVELHGYRTAMVDRVMVDMQAGGRSTASLGAHIRHNLEALRSRRRWLRSGAVDYALLAKPARKLGQFVRPRSAPGRPA</sequence>
<proteinExistence type="predicted"/>
<dbReference type="CDD" id="cd06433">
    <property type="entry name" value="GT_2_WfgS_like"/>
    <property type="match status" value="1"/>
</dbReference>
<accession>A0A7S8HCI9</accession>
<organism evidence="2 3">
    <name type="scientific">Kaustia mangrovi</name>
    <dbReference type="NCBI Taxonomy" id="2593653"/>
    <lineage>
        <taxon>Bacteria</taxon>
        <taxon>Pseudomonadati</taxon>
        <taxon>Pseudomonadota</taxon>
        <taxon>Alphaproteobacteria</taxon>
        <taxon>Hyphomicrobiales</taxon>
        <taxon>Parvibaculaceae</taxon>
        <taxon>Kaustia</taxon>
    </lineage>
</organism>
<keyword evidence="3" id="KW-1185">Reference proteome</keyword>
<name>A0A7S8HCI9_9HYPH</name>
<protein>
    <submittedName>
        <fullName evidence="2">Glycosyltransferase</fullName>
    </submittedName>
</protein>
<gene>
    <name evidence="2" type="ORF">HW532_13885</name>
</gene>
<dbReference type="GO" id="GO:0016740">
    <property type="term" value="F:transferase activity"/>
    <property type="evidence" value="ECO:0007669"/>
    <property type="project" value="UniProtKB-KW"/>
</dbReference>
<evidence type="ECO:0000313" key="3">
    <source>
        <dbReference type="Proteomes" id="UP000593594"/>
    </source>
</evidence>
<dbReference type="RefSeq" id="WP_213161044.1">
    <property type="nucleotide sequence ID" value="NZ_CP058214.1"/>
</dbReference>
<dbReference type="AlphaFoldDB" id="A0A7S8HCI9"/>